<dbReference type="InterPro" id="IPR015943">
    <property type="entry name" value="WD40/YVTN_repeat-like_dom_sf"/>
</dbReference>
<dbReference type="NCBIfam" id="TIGR00229">
    <property type="entry name" value="sensory_box"/>
    <property type="match status" value="1"/>
</dbReference>
<comment type="catalytic activity">
    <reaction evidence="1">
        <text>ATP + protein L-histidine = ADP + protein N-phospho-L-histidine.</text>
        <dbReference type="EC" id="2.7.13.3"/>
    </reaction>
</comment>
<dbReference type="KEGG" id="sedi:EBB79_11170"/>
<dbReference type="Gene3D" id="3.30.450.20">
    <property type="entry name" value="PAS domain"/>
    <property type="match status" value="1"/>
</dbReference>
<dbReference type="SMART" id="SM00091">
    <property type="entry name" value="PAS"/>
    <property type="match status" value="1"/>
</dbReference>
<dbReference type="InterPro" id="IPR036097">
    <property type="entry name" value="HisK_dim/P_sf"/>
</dbReference>
<feature type="chain" id="PRO_5019212731" description="histidine kinase" evidence="5">
    <location>
        <begin position="21"/>
        <end position="1340"/>
    </location>
</feature>
<evidence type="ECO:0000256" key="5">
    <source>
        <dbReference type="SAM" id="SignalP"/>
    </source>
</evidence>
<dbReference type="Gene3D" id="3.30.565.10">
    <property type="entry name" value="Histidine kinase-like ATPase, C-terminal domain"/>
    <property type="match status" value="1"/>
</dbReference>
<proteinExistence type="predicted"/>
<evidence type="ECO:0000259" key="8">
    <source>
        <dbReference type="PROSITE" id="PS50112"/>
    </source>
</evidence>
<dbReference type="SUPFAM" id="SSF55785">
    <property type="entry name" value="PYP-like sensor domain (PAS domain)"/>
    <property type="match status" value="1"/>
</dbReference>
<dbReference type="SUPFAM" id="SSF55874">
    <property type="entry name" value="ATPase domain of HSP90 chaperone/DNA topoisomerase II/histidine kinase"/>
    <property type="match status" value="1"/>
</dbReference>
<dbReference type="InterPro" id="IPR011123">
    <property type="entry name" value="Y_Y_Y"/>
</dbReference>
<evidence type="ECO:0000313" key="10">
    <source>
        <dbReference type="EMBL" id="AZV78382.1"/>
    </source>
</evidence>
<dbReference type="SMART" id="SM00387">
    <property type="entry name" value="HATPase_c"/>
    <property type="match status" value="1"/>
</dbReference>
<dbReference type="Gene3D" id="2.60.40.10">
    <property type="entry name" value="Immunoglobulins"/>
    <property type="match status" value="1"/>
</dbReference>
<dbReference type="PANTHER" id="PTHR43065">
    <property type="entry name" value="SENSOR HISTIDINE KINASE"/>
    <property type="match status" value="1"/>
</dbReference>
<protein>
    <recommendedName>
        <fullName evidence="2">histidine kinase</fullName>
        <ecNumber evidence="2">2.7.13.3</ecNumber>
    </recommendedName>
</protein>
<feature type="domain" description="PAS" evidence="8">
    <location>
        <begin position="842"/>
        <end position="912"/>
    </location>
</feature>
<dbReference type="CDD" id="cd00082">
    <property type="entry name" value="HisKA"/>
    <property type="match status" value="1"/>
</dbReference>
<reference evidence="10 11" key="1">
    <citation type="submission" date="2018-10" db="EMBL/GenBank/DDBJ databases">
        <title>Parasedimentitalea marina sp. nov., a psychrophilic bacterium isolated from deep seawater of the New Britain Trench.</title>
        <authorList>
            <person name="Cao J."/>
        </authorList>
    </citation>
    <scope>NUCLEOTIDE SEQUENCE [LARGE SCALE GENOMIC DNA]</scope>
    <source>
        <strain evidence="10 11">W43</strain>
    </source>
</reference>
<dbReference type="Pfam" id="PF07494">
    <property type="entry name" value="Reg_prop"/>
    <property type="match status" value="1"/>
</dbReference>
<dbReference type="PROSITE" id="PS50113">
    <property type="entry name" value="PAC"/>
    <property type="match status" value="1"/>
</dbReference>
<dbReference type="InterPro" id="IPR003594">
    <property type="entry name" value="HATPase_dom"/>
</dbReference>
<organism evidence="10 11">
    <name type="scientific">Parasedimentitalea marina</name>
    <dbReference type="NCBI Taxonomy" id="2483033"/>
    <lineage>
        <taxon>Bacteria</taxon>
        <taxon>Pseudomonadati</taxon>
        <taxon>Pseudomonadota</taxon>
        <taxon>Alphaproteobacteria</taxon>
        <taxon>Rhodobacterales</taxon>
        <taxon>Paracoccaceae</taxon>
        <taxon>Parasedimentitalea</taxon>
    </lineage>
</organism>
<dbReference type="InterPro" id="IPR005467">
    <property type="entry name" value="His_kinase_dom"/>
</dbReference>
<accession>A0A3T0N325</accession>
<dbReference type="InterPro" id="IPR000700">
    <property type="entry name" value="PAS-assoc_C"/>
</dbReference>
<feature type="signal peptide" evidence="5">
    <location>
        <begin position="1"/>
        <end position="20"/>
    </location>
</feature>
<feature type="domain" description="Histidine kinase" evidence="6">
    <location>
        <begin position="979"/>
        <end position="1199"/>
    </location>
</feature>
<dbReference type="PRINTS" id="PR00344">
    <property type="entry name" value="BCTRLSENSOR"/>
</dbReference>
<dbReference type="Pfam" id="PF00072">
    <property type="entry name" value="Response_reg"/>
    <property type="match status" value="1"/>
</dbReference>
<dbReference type="InterPro" id="IPR004358">
    <property type="entry name" value="Sig_transdc_His_kin-like_C"/>
</dbReference>
<dbReference type="PROSITE" id="PS50110">
    <property type="entry name" value="RESPONSE_REGULATORY"/>
    <property type="match status" value="1"/>
</dbReference>
<dbReference type="InterPro" id="IPR011006">
    <property type="entry name" value="CheY-like_superfamily"/>
</dbReference>
<dbReference type="InterPro" id="IPR001789">
    <property type="entry name" value="Sig_transdc_resp-reg_receiver"/>
</dbReference>
<evidence type="ECO:0000256" key="2">
    <source>
        <dbReference type="ARBA" id="ARBA00012438"/>
    </source>
</evidence>
<evidence type="ECO:0000313" key="11">
    <source>
        <dbReference type="Proteomes" id="UP000283063"/>
    </source>
</evidence>
<dbReference type="SUPFAM" id="SSF47384">
    <property type="entry name" value="Homodimeric domain of signal transducing histidine kinase"/>
    <property type="match status" value="1"/>
</dbReference>
<dbReference type="CDD" id="cd00130">
    <property type="entry name" value="PAS"/>
    <property type="match status" value="1"/>
</dbReference>
<sequence>MTSPNILSLVALLSVITSFAAQKSIAQAVESPEWVIDSGSVTAGGFEDSDGILWFATANGALRYDHKSARYFDTDGSAFLSRVGSIAEDRQGRIWFGRSAGGVVVYDKSDNSFITYQHDPSDPLSLSSNTMNWVPDLVATRSDGSVWLGTDNGLNILDKVDGGFRHFFHDPLDPHSLAGNNIWGLHVDSKDRVWVATSSGLSRLDPGSGVFVNYRHDPEISMSLPSDQVYSVAEGRNGEIWVGTENGLGRLDVSTGLFRNFRNDPSNPTGISHNQVLTVTVDSLGRVWLGRLFAVAAGVEMFDPVTEKFHVILRNADATKPGTTEMILSVFEAGDGTIWLPYNTGPVYRILPDRSIWTAHFENLGSAEKHLEPVLVVNEDSSGGIWVGGVGGLKRYDAETKSYSRWSPIADLSENPSPSLDLEEVNTILQASEDRLWIGEVDSDFLLIDIASQSVLRRLEAQQPAFGTWGGVYDPSNPKIIWFGSQTSGLGRVDTTNGNYQFFNSSSNIDAGITAAFVSGVSVAKPGTFWLSTWGQGLLKFDGERVIESYSHNPNDPKTIGSSNVSEVEIGPQGQLWVATIEGGLNVFDEATGTFDRIGRESGLTTSTIFAIEVDEKGFLWLVTNAGVFQFDPQNRHVVASYGRQDALPSDVFLSWPGGSFMTSRQDLMLGTLSGIGVISIPSLTDTGGHPRVIFTSLTQSGENFPLQSAIERTKAIEIQWPNTDFEFEVSVVGHAGHAQRDIRYKLEGFTKDWFVADSASLGRYSRIPGGQYNLHVQGRVGDGEWSESASIAVTVHPPFWQKLWFQGVLAILVVGSLLGFVAWRLNIARRLVNAAEALRGSEERLRLLTDTVPILIAYMDTNKRYQFNNKVYEDWFGYAQQDLKGRHVKDVIGEGAYEVIKQHVDRALAGETIVYESTIPFKDGSKRNVHGTYVPDFDKDGSVMGLYVLVEDVTESIAVQERLRQAQKMEAVGQLTGGIAHDFNNLLAIILGVAEQMQFEKMYDGDLIKDIIRTTDRGAELTHRLLAFSRQQSLTTQSIDLAALVDGMSDLLSRSLGETIAISFQLDPNLWLAAADPSRVEDALLNLAINARHAMPDGGALTVECLNSYLDADYVAHNPEATVGDFVVLAVSDSGTGMSPEVQERAFEPFYTTKEVGQGTGLGLSMIYGFAKQSGGHVSIYSELGQGTTIKLYLPRDCAAAAKPSKAKVVETPLGRNESVLLIEDDPMVRALANKMLDSLRYQVNSFDGTQDARKALESGQQFDFLLSDVVLPGGMSGPEFAKEAKKSIPNLKIIFMSGYSAEAAKGSGFLEAGDVLLTKPFRRHQLAIAMRRAIASTK</sequence>
<evidence type="ECO:0000256" key="1">
    <source>
        <dbReference type="ARBA" id="ARBA00000085"/>
    </source>
</evidence>
<feature type="domain" description="Response regulatory" evidence="7">
    <location>
        <begin position="1220"/>
        <end position="1336"/>
    </location>
</feature>
<dbReference type="SMART" id="SM00448">
    <property type="entry name" value="REC"/>
    <property type="match status" value="1"/>
</dbReference>
<dbReference type="InterPro" id="IPR000014">
    <property type="entry name" value="PAS"/>
</dbReference>
<dbReference type="Gene3D" id="2.130.10.10">
    <property type="entry name" value="YVTN repeat-like/Quinoprotein amine dehydrogenase"/>
    <property type="match status" value="3"/>
</dbReference>
<dbReference type="GO" id="GO:0000155">
    <property type="term" value="F:phosphorelay sensor kinase activity"/>
    <property type="evidence" value="ECO:0007669"/>
    <property type="project" value="InterPro"/>
</dbReference>
<dbReference type="Pfam" id="PF08448">
    <property type="entry name" value="PAS_4"/>
    <property type="match status" value="1"/>
</dbReference>
<dbReference type="InterPro" id="IPR013783">
    <property type="entry name" value="Ig-like_fold"/>
</dbReference>
<dbReference type="InterPro" id="IPR013656">
    <property type="entry name" value="PAS_4"/>
</dbReference>
<dbReference type="Gene3D" id="1.10.287.130">
    <property type="match status" value="1"/>
</dbReference>
<dbReference type="InterPro" id="IPR036890">
    <property type="entry name" value="HATPase_C_sf"/>
</dbReference>
<dbReference type="InterPro" id="IPR035965">
    <property type="entry name" value="PAS-like_dom_sf"/>
</dbReference>
<dbReference type="Gene3D" id="3.40.50.2300">
    <property type="match status" value="1"/>
</dbReference>
<keyword evidence="3 4" id="KW-0597">Phosphoprotein</keyword>
<dbReference type="SUPFAM" id="SSF63829">
    <property type="entry name" value="Calcium-dependent phosphotriesterase"/>
    <property type="match status" value="3"/>
</dbReference>
<dbReference type="Pfam" id="PF00512">
    <property type="entry name" value="HisKA"/>
    <property type="match status" value="1"/>
</dbReference>
<dbReference type="PROSITE" id="PS50109">
    <property type="entry name" value="HIS_KIN"/>
    <property type="match status" value="1"/>
</dbReference>
<dbReference type="Proteomes" id="UP000283063">
    <property type="component" value="Chromosome"/>
</dbReference>
<evidence type="ECO:0000259" key="9">
    <source>
        <dbReference type="PROSITE" id="PS50113"/>
    </source>
</evidence>
<keyword evidence="5" id="KW-0732">Signal</keyword>
<gene>
    <name evidence="10" type="ORF">EBB79_11170</name>
</gene>
<dbReference type="PROSITE" id="PS50112">
    <property type="entry name" value="PAS"/>
    <property type="match status" value="1"/>
</dbReference>
<feature type="domain" description="PAC" evidence="9">
    <location>
        <begin position="914"/>
        <end position="966"/>
    </location>
</feature>
<dbReference type="SMART" id="SM00388">
    <property type="entry name" value="HisKA"/>
    <property type="match status" value="1"/>
</dbReference>
<evidence type="ECO:0000256" key="4">
    <source>
        <dbReference type="PROSITE-ProRule" id="PRU00169"/>
    </source>
</evidence>
<dbReference type="SUPFAM" id="SSF52172">
    <property type="entry name" value="CheY-like"/>
    <property type="match status" value="1"/>
</dbReference>
<feature type="modified residue" description="4-aspartylphosphate" evidence="4">
    <location>
        <position position="1270"/>
    </location>
</feature>
<evidence type="ECO:0000259" key="7">
    <source>
        <dbReference type="PROSITE" id="PS50110"/>
    </source>
</evidence>
<evidence type="ECO:0000259" key="6">
    <source>
        <dbReference type="PROSITE" id="PS50109"/>
    </source>
</evidence>
<evidence type="ECO:0000256" key="3">
    <source>
        <dbReference type="ARBA" id="ARBA00022553"/>
    </source>
</evidence>
<dbReference type="PANTHER" id="PTHR43065:SF42">
    <property type="entry name" value="TWO-COMPONENT SENSOR PPRA"/>
    <property type="match status" value="1"/>
</dbReference>
<dbReference type="EMBL" id="CP033219">
    <property type="protein sequence ID" value="AZV78382.1"/>
    <property type="molecule type" value="Genomic_DNA"/>
</dbReference>
<dbReference type="InterPro" id="IPR003661">
    <property type="entry name" value="HisK_dim/P_dom"/>
</dbReference>
<dbReference type="Pfam" id="PF02518">
    <property type="entry name" value="HATPase_c"/>
    <property type="match status" value="1"/>
</dbReference>
<dbReference type="Pfam" id="PF07495">
    <property type="entry name" value="Y_Y_Y"/>
    <property type="match status" value="1"/>
</dbReference>
<keyword evidence="11" id="KW-1185">Reference proteome</keyword>
<dbReference type="EC" id="2.7.13.3" evidence="2"/>
<dbReference type="RefSeq" id="WP_127748944.1">
    <property type="nucleotide sequence ID" value="NZ_CP033219.1"/>
</dbReference>
<name>A0A3T0N325_9RHOB</name>
<dbReference type="InterPro" id="IPR011110">
    <property type="entry name" value="Reg_prop"/>
</dbReference>
<dbReference type="OrthoDB" id="9796100at2"/>